<dbReference type="InterPro" id="IPR029064">
    <property type="entry name" value="Ribosomal_eL30-like_sf"/>
</dbReference>
<dbReference type="EMBL" id="JAIFTH010001109">
    <property type="protein sequence ID" value="KAG9508687.1"/>
    <property type="molecule type" value="Genomic_DNA"/>
</dbReference>
<keyword evidence="6" id="KW-1185">Reference proteome</keyword>
<sequence>MDHSTDGDVGNTSPSQSGEHAFAQCVVPKLEDANGDPKTAKFHKLLHEDEVTDLNQLKIIAWSGIPKKYRPLTWKLLLGYLPVTRSKREQQLERKRQEYARLIEQYYNDRSLDDGMWRQIHIDIPRMQPLITVFQHPRVQQLFERILYIWSIRHPASGYVQGMNDLVTPFFLTYLSEFSDSNDINDVENFDIALLDVETLSGIEADTFWSFGKLLDSIQNNYTFAQPGIQRLVKMLARVVSRADADLHNHLRAHNVDYLQFAFRWMNNLLIREIPLRLIVRLWDSYLAEGVIVTFSPTKQTNQISSGGSTSSISGDPNSLNVHLQSNLNEMTSWTNGTWYFPAPLPAFRIFLSIKFDKYSSIVAPISLSIIFLTIKKSTMEAVIEATATSMDIPTALRHVLRESLFVDGLSRGLDECARALDKKKALLCVASKSVDEPRYLKLIEALCKEHQVPLVKVDDSKQLGEWAGLCKIDKDGQARKVVGCSSVCVTDFGKETSARDYLMLKLKQSDNVVEE</sequence>
<evidence type="ECO:0000256" key="3">
    <source>
        <dbReference type="RuleBase" id="RU000670"/>
    </source>
</evidence>
<comment type="caution">
    <text evidence="5">The sequence shown here is derived from an EMBL/GenBank/DDBJ whole genome shotgun (WGS) entry which is preliminary data.</text>
</comment>
<name>A0ABQ7S5K2_9ACAR</name>
<dbReference type="InterPro" id="IPR047860">
    <property type="entry name" value="Ribosomal_eS12_CS"/>
</dbReference>
<reference evidence="5 6" key="1">
    <citation type="submission" date="2020-10" db="EMBL/GenBank/DDBJ databases">
        <authorList>
            <person name="Klimov P.B."/>
            <person name="Dyachkov S.M."/>
            <person name="Chetverikov P.E."/>
        </authorList>
    </citation>
    <scope>NUCLEOTIDE SEQUENCE [LARGE SCALE GENOMIC DNA]</scope>
    <source>
        <strain evidence="5">BMOC 18-1129-001#AD2665</strain>
        <tissue evidence="5">Entire mites</tissue>
    </source>
</reference>
<comment type="similarity">
    <text evidence="1 3">Belongs to the eukaryotic ribosomal protein eS12 family.</text>
</comment>
<accession>A0ABQ7S5K2</accession>
<dbReference type="InterPro" id="IPR035969">
    <property type="entry name" value="Rab-GAP_TBC_sf"/>
</dbReference>
<dbReference type="Proteomes" id="UP000825002">
    <property type="component" value="Unassembled WGS sequence"/>
</dbReference>
<dbReference type="PANTHER" id="PTHR22957:SF26">
    <property type="entry name" value="LD44506P"/>
    <property type="match status" value="1"/>
</dbReference>
<dbReference type="PRINTS" id="PR00972">
    <property type="entry name" value="RIBSOMALS12E"/>
</dbReference>
<protein>
    <recommendedName>
        <fullName evidence="3">40S ribosomal protein S12</fullName>
    </recommendedName>
</protein>
<dbReference type="Gene3D" id="1.10.472.80">
    <property type="entry name" value="Ypt/Rab-GAP domain of gyp1p, domain 3"/>
    <property type="match status" value="1"/>
</dbReference>
<dbReference type="Gene3D" id="1.10.10.750">
    <property type="entry name" value="Ypt/Rab-GAP domain of gyp1p, domain 1"/>
    <property type="match status" value="1"/>
</dbReference>
<dbReference type="PROSITE" id="PS50086">
    <property type="entry name" value="TBC_RABGAP"/>
    <property type="match status" value="1"/>
</dbReference>
<proteinExistence type="inferred from homology"/>
<dbReference type="SMART" id="SM00164">
    <property type="entry name" value="TBC"/>
    <property type="match status" value="1"/>
</dbReference>
<dbReference type="PANTHER" id="PTHR22957">
    <property type="entry name" value="TBC1 DOMAIN FAMILY MEMBER GTPASE-ACTIVATING PROTEIN"/>
    <property type="match status" value="1"/>
</dbReference>
<evidence type="ECO:0000256" key="1">
    <source>
        <dbReference type="ARBA" id="ARBA00005824"/>
    </source>
</evidence>
<keyword evidence="3" id="KW-0687">Ribonucleoprotein</keyword>
<dbReference type="InterPro" id="IPR004038">
    <property type="entry name" value="Ribosomal_eL8/eL30/eS12/Gad45"/>
</dbReference>
<dbReference type="Pfam" id="PF01248">
    <property type="entry name" value="Ribosomal_L7Ae"/>
    <property type="match status" value="1"/>
</dbReference>
<dbReference type="InterPro" id="IPR000195">
    <property type="entry name" value="Rab-GAP-TBC_dom"/>
</dbReference>
<dbReference type="SUPFAM" id="SSF47923">
    <property type="entry name" value="Ypt/Rab-GAP domain of gyp1p"/>
    <property type="match status" value="1"/>
</dbReference>
<dbReference type="PROSITE" id="PS01189">
    <property type="entry name" value="RIBOSOMAL_S12E"/>
    <property type="match status" value="1"/>
</dbReference>
<feature type="domain" description="Rab-GAP TBC" evidence="4">
    <location>
        <begin position="64"/>
        <end position="290"/>
    </location>
</feature>
<dbReference type="SUPFAM" id="SSF55315">
    <property type="entry name" value="L30e-like"/>
    <property type="match status" value="1"/>
</dbReference>
<dbReference type="Pfam" id="PF00566">
    <property type="entry name" value="RabGAP-TBC"/>
    <property type="match status" value="1"/>
</dbReference>
<keyword evidence="3" id="KW-0689">Ribosomal protein</keyword>
<evidence type="ECO:0000313" key="6">
    <source>
        <dbReference type="Proteomes" id="UP000825002"/>
    </source>
</evidence>
<keyword evidence="2" id="KW-0343">GTPase activation</keyword>
<dbReference type="Gene3D" id="3.30.1330.30">
    <property type="match status" value="1"/>
</dbReference>
<dbReference type="Gene3D" id="1.10.8.270">
    <property type="entry name" value="putative rabgap domain of human tbc1 domain family member 14 like domains"/>
    <property type="match status" value="1"/>
</dbReference>
<evidence type="ECO:0000256" key="2">
    <source>
        <dbReference type="ARBA" id="ARBA00022468"/>
    </source>
</evidence>
<gene>
    <name evidence="5" type="primary">TBC1D22B</name>
    <name evidence="5" type="ORF">GZH46_02812</name>
</gene>
<evidence type="ECO:0000313" key="5">
    <source>
        <dbReference type="EMBL" id="KAG9508687.1"/>
    </source>
</evidence>
<evidence type="ECO:0000259" key="4">
    <source>
        <dbReference type="PROSITE" id="PS50086"/>
    </source>
</evidence>
<organism evidence="5 6">
    <name type="scientific">Fragariocoptes setiger</name>
    <dbReference type="NCBI Taxonomy" id="1670756"/>
    <lineage>
        <taxon>Eukaryota</taxon>
        <taxon>Metazoa</taxon>
        <taxon>Ecdysozoa</taxon>
        <taxon>Arthropoda</taxon>
        <taxon>Chelicerata</taxon>
        <taxon>Arachnida</taxon>
        <taxon>Acari</taxon>
        <taxon>Acariformes</taxon>
        <taxon>Trombidiformes</taxon>
        <taxon>Prostigmata</taxon>
        <taxon>Eupodina</taxon>
        <taxon>Eriophyoidea</taxon>
        <taxon>Phytoptidae</taxon>
        <taxon>Fragariocoptes</taxon>
    </lineage>
</organism>
<dbReference type="InterPro" id="IPR000530">
    <property type="entry name" value="Ribosomal_eS12"/>
</dbReference>